<feature type="transmembrane region" description="Helical" evidence="6">
    <location>
        <begin position="88"/>
        <end position="105"/>
    </location>
</feature>
<reference evidence="9 10" key="2">
    <citation type="submission" date="2019-03" db="EMBL/GenBank/DDBJ databases">
        <title>Genomic Encyclopedia of Type Strains, Phase IV (KMG-IV): sequencing the most valuable type-strain genomes for metagenomic binning, comparative biology and taxonomic classification.</title>
        <authorList>
            <person name="Goeker M."/>
        </authorList>
    </citation>
    <scope>NUCLEOTIDE SEQUENCE [LARGE SCALE GENOMIC DNA]</scope>
    <source>
        <strain evidence="9 10">DSM 103426</strain>
    </source>
</reference>
<evidence type="ECO:0000259" key="7">
    <source>
        <dbReference type="Pfam" id="PF09335"/>
    </source>
</evidence>
<keyword evidence="11" id="KW-1185">Reference proteome</keyword>
<evidence type="ECO:0000313" key="9">
    <source>
        <dbReference type="EMBL" id="TCS68503.1"/>
    </source>
</evidence>
<dbReference type="PANTHER" id="PTHR12677">
    <property type="entry name" value="GOLGI APPARATUS MEMBRANE PROTEIN TVP38-RELATED"/>
    <property type="match status" value="1"/>
</dbReference>
<evidence type="ECO:0000313" key="11">
    <source>
        <dbReference type="Proteomes" id="UP000702954"/>
    </source>
</evidence>
<proteinExistence type="inferred from homology"/>
<evidence type="ECO:0000313" key="8">
    <source>
        <dbReference type="EMBL" id="GBU04455.1"/>
    </source>
</evidence>
<dbReference type="RefSeq" id="WP_116441322.1">
    <property type="nucleotide sequence ID" value="NZ_BHEO01000002.1"/>
</dbReference>
<evidence type="ECO:0000256" key="1">
    <source>
        <dbReference type="ARBA" id="ARBA00004651"/>
    </source>
</evidence>
<name>A0A4R3JRJ0_9FIRM</name>
<evidence type="ECO:0000256" key="2">
    <source>
        <dbReference type="ARBA" id="ARBA00022475"/>
    </source>
</evidence>
<comment type="caution">
    <text evidence="6">Lacks conserved residue(s) required for the propagation of feature annotation.</text>
</comment>
<dbReference type="InterPro" id="IPR032816">
    <property type="entry name" value="VTT_dom"/>
</dbReference>
<dbReference type="AlphaFoldDB" id="A0A4R3JRJ0"/>
<comment type="similarity">
    <text evidence="6">Belongs to the TVP38/TMEM64 family.</text>
</comment>
<sequence length="199" mass="22560">MSKRSVRYTIHFFTAISITAMVLFVIYGMQNGLFTDRTKMEMLIERGGIFGPLFFIFIQMVQVVVPIIPGGISCAAGVILFGPWMGLLYNYIGIVIGSMINFYLARRYGQCFVKYFVKEETYEKYAQWLEKGKKFDKFFAVAIFFPCAPDDFLCMLAGLTKMSWKRFSAIILLGKPGSIAIYSLALVYAGTWISGLQLI</sequence>
<dbReference type="Pfam" id="PF09335">
    <property type="entry name" value="VTT_dom"/>
    <property type="match status" value="1"/>
</dbReference>
<comment type="subcellular location">
    <subcellularLocation>
        <location evidence="1 6">Cell membrane</location>
        <topology evidence="1 6">Multi-pass membrane protein</topology>
    </subcellularLocation>
</comment>
<evidence type="ECO:0000256" key="5">
    <source>
        <dbReference type="ARBA" id="ARBA00023136"/>
    </source>
</evidence>
<feature type="domain" description="VTT" evidence="7">
    <location>
        <begin position="68"/>
        <end position="185"/>
    </location>
</feature>
<dbReference type="Proteomes" id="UP000294613">
    <property type="component" value="Unassembled WGS sequence"/>
</dbReference>
<dbReference type="PANTHER" id="PTHR12677:SF49">
    <property type="entry name" value="TVP38_TMEM64 FAMILY MEMBRANE PROTEIN"/>
    <property type="match status" value="1"/>
</dbReference>
<feature type="transmembrane region" description="Helical" evidence="6">
    <location>
        <begin position="6"/>
        <end position="28"/>
    </location>
</feature>
<protein>
    <recommendedName>
        <fullName evidence="6">TVP38/TMEM64 family membrane protein</fullName>
    </recommendedName>
</protein>
<keyword evidence="2 6" id="KW-1003">Cell membrane</keyword>
<comment type="caution">
    <text evidence="9">The sequence shown here is derived from an EMBL/GenBank/DDBJ whole genome shotgun (WGS) entry which is preliminary data.</text>
</comment>
<evidence type="ECO:0000256" key="6">
    <source>
        <dbReference type="RuleBase" id="RU366058"/>
    </source>
</evidence>
<reference evidence="8 11" key="1">
    <citation type="journal article" date="2018" name="Int. J. Syst. Evol. Microbiol.">
        <title>Draft Genome Sequence of Faecalimonas umbilicata JCM 30896T, an Acetate-Producing Bacterium Isolated from Human Feces.</title>
        <authorList>
            <person name="Sakamoto M."/>
            <person name="Ikeyama N."/>
            <person name="Yuki M."/>
            <person name="Ohkuma M."/>
        </authorList>
    </citation>
    <scope>NUCLEOTIDE SEQUENCE [LARGE SCALE GENOMIC DNA]</scope>
    <source>
        <strain evidence="8 11">EGH7</strain>
    </source>
</reference>
<evidence type="ECO:0000256" key="4">
    <source>
        <dbReference type="ARBA" id="ARBA00022989"/>
    </source>
</evidence>
<dbReference type="InterPro" id="IPR015414">
    <property type="entry name" value="TMEM64"/>
</dbReference>
<accession>A0A4R3JRJ0</accession>
<keyword evidence="4 6" id="KW-1133">Transmembrane helix</keyword>
<keyword evidence="5 6" id="KW-0472">Membrane</keyword>
<dbReference type="GO" id="GO:0005886">
    <property type="term" value="C:plasma membrane"/>
    <property type="evidence" value="ECO:0007669"/>
    <property type="project" value="UniProtKB-SubCell"/>
</dbReference>
<organism evidence="9 10">
    <name type="scientific">Faecalimonas umbilicata</name>
    <dbReference type="NCBI Taxonomy" id="1912855"/>
    <lineage>
        <taxon>Bacteria</taxon>
        <taxon>Bacillati</taxon>
        <taxon>Bacillota</taxon>
        <taxon>Clostridia</taxon>
        <taxon>Lachnospirales</taxon>
        <taxon>Lachnospiraceae</taxon>
        <taxon>Faecalimonas</taxon>
    </lineage>
</organism>
<gene>
    <name evidence="9" type="ORF">EDD74_10881</name>
    <name evidence="8" type="ORF">FAEUMB_09960</name>
</gene>
<dbReference type="EMBL" id="BHEO01000002">
    <property type="protein sequence ID" value="GBU04455.1"/>
    <property type="molecule type" value="Genomic_DNA"/>
</dbReference>
<keyword evidence="3 6" id="KW-0812">Transmembrane</keyword>
<dbReference type="EMBL" id="SLZV01000008">
    <property type="protein sequence ID" value="TCS68503.1"/>
    <property type="molecule type" value="Genomic_DNA"/>
</dbReference>
<feature type="transmembrane region" description="Helical" evidence="6">
    <location>
        <begin position="49"/>
        <end position="82"/>
    </location>
</feature>
<evidence type="ECO:0000313" key="10">
    <source>
        <dbReference type="Proteomes" id="UP000294613"/>
    </source>
</evidence>
<feature type="transmembrane region" description="Helical" evidence="6">
    <location>
        <begin position="138"/>
        <end position="159"/>
    </location>
</feature>
<evidence type="ECO:0000256" key="3">
    <source>
        <dbReference type="ARBA" id="ARBA00022692"/>
    </source>
</evidence>
<dbReference type="Proteomes" id="UP000702954">
    <property type="component" value="Unassembled WGS sequence"/>
</dbReference>